<dbReference type="Gene3D" id="2.120.10.30">
    <property type="entry name" value="TolB, C-terminal domain"/>
    <property type="match status" value="1"/>
</dbReference>
<keyword evidence="3" id="KW-0926">Vacuole</keyword>
<dbReference type="GO" id="GO:0012505">
    <property type="term" value="C:endomembrane system"/>
    <property type="evidence" value="ECO:0007669"/>
    <property type="project" value="TreeGrafter"/>
</dbReference>
<sequence>MKFSIGPSIWVIFSILFLFVASSFIVCNIENYSEIELPKVTGPECIAFDCHGNGPYVSVSDGRILKWQGQKFGWTEFAITSSKRQVLMQRNLCDGTSNPNLEPICGRPLGLKFNPTDCNMYIADAYFGLLMVGQNGGVAKQLATSAEGVPFNFTNALDIDSQTGMIYFTDSSTRFQRREWLLSILSGDKTGRLMQYDPNTKKVSVLLKGLAFANGVLDGKGGATFNSISDVEEHNGSLWLGSAVKPYVGLIKI</sequence>
<evidence type="ECO:0000256" key="1">
    <source>
        <dbReference type="ARBA" id="ARBA00004116"/>
    </source>
</evidence>
<dbReference type="Pfam" id="PF20067">
    <property type="entry name" value="SSL_N"/>
    <property type="match status" value="1"/>
</dbReference>
<dbReference type="PANTHER" id="PTHR10426">
    <property type="entry name" value="STRICTOSIDINE SYNTHASE-RELATED"/>
    <property type="match status" value="1"/>
</dbReference>
<feature type="chain" id="PRO_5035455213" description="Strictosidine synthase conserved region domain-containing protein" evidence="5">
    <location>
        <begin position="23"/>
        <end position="253"/>
    </location>
</feature>
<dbReference type="AlphaFoldDB" id="A0A8K0DNL0"/>
<evidence type="ECO:0000256" key="4">
    <source>
        <dbReference type="ARBA" id="ARBA00023180"/>
    </source>
</evidence>
<evidence type="ECO:0000256" key="3">
    <source>
        <dbReference type="ARBA" id="ARBA00022554"/>
    </source>
</evidence>
<feature type="signal peptide" evidence="5">
    <location>
        <begin position="1"/>
        <end position="22"/>
    </location>
</feature>
<reference evidence="7" key="1">
    <citation type="submission" date="2020-03" db="EMBL/GenBank/DDBJ databases">
        <title>A high-quality chromosome-level genome assembly of a woody plant with both climbing and erect habits, Rhamnella rubrinervis.</title>
        <authorList>
            <person name="Lu Z."/>
            <person name="Yang Y."/>
            <person name="Zhu X."/>
            <person name="Sun Y."/>
        </authorList>
    </citation>
    <scope>NUCLEOTIDE SEQUENCE</scope>
    <source>
        <strain evidence="7">BYM</strain>
        <tissue evidence="7">Leaf</tissue>
    </source>
</reference>
<evidence type="ECO:0000313" key="7">
    <source>
        <dbReference type="EMBL" id="KAF3432248.1"/>
    </source>
</evidence>
<name>A0A8K0DNL0_9ROSA</name>
<dbReference type="EMBL" id="VOIH02000012">
    <property type="protein sequence ID" value="KAF3432248.1"/>
    <property type="molecule type" value="Genomic_DNA"/>
</dbReference>
<organism evidence="7 8">
    <name type="scientific">Rhamnella rubrinervis</name>
    <dbReference type="NCBI Taxonomy" id="2594499"/>
    <lineage>
        <taxon>Eukaryota</taxon>
        <taxon>Viridiplantae</taxon>
        <taxon>Streptophyta</taxon>
        <taxon>Embryophyta</taxon>
        <taxon>Tracheophyta</taxon>
        <taxon>Spermatophyta</taxon>
        <taxon>Magnoliopsida</taxon>
        <taxon>eudicotyledons</taxon>
        <taxon>Gunneridae</taxon>
        <taxon>Pentapetalae</taxon>
        <taxon>rosids</taxon>
        <taxon>fabids</taxon>
        <taxon>Rosales</taxon>
        <taxon>Rhamnaceae</taxon>
        <taxon>rhamnoid group</taxon>
        <taxon>Rhamneae</taxon>
        <taxon>Rhamnella</taxon>
    </lineage>
</organism>
<dbReference type="Proteomes" id="UP000796880">
    <property type="component" value="Unassembled WGS sequence"/>
</dbReference>
<dbReference type="GO" id="GO:0005773">
    <property type="term" value="C:vacuole"/>
    <property type="evidence" value="ECO:0007669"/>
    <property type="project" value="UniProtKB-SubCell"/>
</dbReference>
<dbReference type="OrthoDB" id="5307922at2759"/>
<dbReference type="PANTHER" id="PTHR10426:SF86">
    <property type="entry name" value="PROTEIN STRICTOSIDINE SYNTHASE-LIKE 10-LIKE"/>
    <property type="match status" value="1"/>
</dbReference>
<gene>
    <name evidence="7" type="ORF">FNV43_RR26987</name>
</gene>
<dbReference type="InterPro" id="IPR011042">
    <property type="entry name" value="6-blade_b-propeller_TolB-like"/>
</dbReference>
<dbReference type="SUPFAM" id="SSF63829">
    <property type="entry name" value="Calcium-dependent phosphotriesterase"/>
    <property type="match status" value="1"/>
</dbReference>
<comment type="similarity">
    <text evidence="2">Belongs to the strictosidine synthase family.</text>
</comment>
<evidence type="ECO:0000256" key="5">
    <source>
        <dbReference type="SAM" id="SignalP"/>
    </source>
</evidence>
<feature type="domain" description="Strictosidine synthase conserved region" evidence="6">
    <location>
        <begin position="155"/>
        <end position="216"/>
    </location>
</feature>
<proteinExistence type="inferred from homology"/>
<evidence type="ECO:0000259" key="6">
    <source>
        <dbReference type="Pfam" id="PF03088"/>
    </source>
</evidence>
<dbReference type="GO" id="GO:0016787">
    <property type="term" value="F:hydrolase activity"/>
    <property type="evidence" value="ECO:0007669"/>
    <property type="project" value="TreeGrafter"/>
</dbReference>
<keyword evidence="8" id="KW-1185">Reference proteome</keyword>
<dbReference type="InterPro" id="IPR018119">
    <property type="entry name" value="Strictosidine_synth_cons-reg"/>
</dbReference>
<protein>
    <recommendedName>
        <fullName evidence="6">Strictosidine synthase conserved region domain-containing protein</fullName>
    </recommendedName>
</protein>
<keyword evidence="5" id="KW-0732">Signal</keyword>
<evidence type="ECO:0000256" key="2">
    <source>
        <dbReference type="ARBA" id="ARBA00009191"/>
    </source>
</evidence>
<keyword evidence="4" id="KW-0325">Glycoprotein</keyword>
<accession>A0A8K0DNL0</accession>
<comment type="subcellular location">
    <subcellularLocation>
        <location evidence="1">Vacuole</location>
    </subcellularLocation>
</comment>
<comment type="caution">
    <text evidence="7">The sequence shown here is derived from an EMBL/GenBank/DDBJ whole genome shotgun (WGS) entry which is preliminary data.</text>
</comment>
<dbReference type="Pfam" id="PF03088">
    <property type="entry name" value="Str_synth"/>
    <property type="match status" value="1"/>
</dbReference>
<evidence type="ECO:0000313" key="8">
    <source>
        <dbReference type="Proteomes" id="UP000796880"/>
    </source>
</evidence>